<evidence type="ECO:0000313" key="3">
    <source>
        <dbReference type="Proteomes" id="UP001632038"/>
    </source>
</evidence>
<feature type="domain" description="MORF/ORRM1/DAG-like MORF" evidence="1">
    <location>
        <begin position="70"/>
        <end position="126"/>
    </location>
</feature>
<keyword evidence="3" id="KW-1185">Reference proteome</keyword>
<evidence type="ECO:0000313" key="2">
    <source>
        <dbReference type="EMBL" id="KAL3652996.1"/>
    </source>
</evidence>
<protein>
    <recommendedName>
        <fullName evidence="1">MORF/ORRM1/DAG-like MORF domain-containing protein</fullName>
    </recommendedName>
</protein>
<dbReference type="EMBL" id="JAVIJP010000005">
    <property type="protein sequence ID" value="KAL3652996.1"/>
    <property type="molecule type" value="Genomic_DNA"/>
</dbReference>
<dbReference type="AlphaFoldDB" id="A0ABD3EFP3"/>
<accession>A0ABD3EFP3</accession>
<gene>
    <name evidence="2" type="ORF">CASFOL_002677</name>
</gene>
<comment type="caution">
    <text evidence="2">The sequence shown here is derived from an EMBL/GenBank/DDBJ whole genome shotgun (WGS) entry which is preliminary data.</text>
</comment>
<reference evidence="3" key="1">
    <citation type="journal article" date="2024" name="IScience">
        <title>Strigolactones Initiate the Formation of Haustorium-like Structures in Castilleja.</title>
        <authorList>
            <person name="Buerger M."/>
            <person name="Peterson D."/>
            <person name="Chory J."/>
        </authorList>
    </citation>
    <scope>NUCLEOTIDE SEQUENCE [LARGE SCALE GENOMIC DNA]</scope>
</reference>
<sequence>MALARAQICRVSKRMCSSISIPHPPPPHPKITDDKFSFLDAVEGKSWPANRGYPINLYQFYIKRSLLKGATQEEKMNFYIKTAAQVIGSEEEAKDRIRMITYDCSLDGFGLEISTDVAYKICRLESIEKKVDVPYAGMVPFGDRELIHWSLIPKKREKGRFPLPKPDLDISDRDDDSVILRNMMEYD</sequence>
<proteinExistence type="predicted"/>
<dbReference type="InterPro" id="IPR054059">
    <property type="entry name" value="MORF/ORRM1/DAG-like_MORF"/>
</dbReference>
<dbReference type="Proteomes" id="UP001632038">
    <property type="component" value="Unassembled WGS sequence"/>
</dbReference>
<name>A0ABD3EFP3_9LAMI</name>
<dbReference type="Pfam" id="PF21864">
    <property type="entry name" value="MORF_dom"/>
    <property type="match status" value="1"/>
</dbReference>
<evidence type="ECO:0000259" key="1">
    <source>
        <dbReference type="Pfam" id="PF21864"/>
    </source>
</evidence>
<organism evidence="2 3">
    <name type="scientific">Castilleja foliolosa</name>
    <dbReference type="NCBI Taxonomy" id="1961234"/>
    <lineage>
        <taxon>Eukaryota</taxon>
        <taxon>Viridiplantae</taxon>
        <taxon>Streptophyta</taxon>
        <taxon>Embryophyta</taxon>
        <taxon>Tracheophyta</taxon>
        <taxon>Spermatophyta</taxon>
        <taxon>Magnoliopsida</taxon>
        <taxon>eudicotyledons</taxon>
        <taxon>Gunneridae</taxon>
        <taxon>Pentapetalae</taxon>
        <taxon>asterids</taxon>
        <taxon>lamiids</taxon>
        <taxon>Lamiales</taxon>
        <taxon>Orobanchaceae</taxon>
        <taxon>Pedicularideae</taxon>
        <taxon>Castillejinae</taxon>
        <taxon>Castilleja</taxon>
    </lineage>
</organism>